<sequence length="778" mass="85100">MAPGANYMGGRRNAARTRSKDTVGRAQKNHFHRQRLDVLSNGLSRAQTGRAPSVTSGYGPKATAEDIGLSHAPGHGRRQVLSEINEASARSVPRQPPSRSASTSMKANEKDKDSSPGSKSATSRVLDALDSIEPISMRSVRSRILSIPDLAGLSSGFGHAVDPLHTRTPERKPAILKRPLPTSPSETDSSSFLAEKETRKLKRMRRMEEPSPFVHRFDPLEGFDTSDEEDPPEFMTVEQEPETEPDMYRSPKQPIEDVPVHSRPSSRSSSITCFGVEPEYSVEHRVAEALLKDLYNPSFAQAYPQLPIDDSRPAFCLSTNSAGFNDPPRPRIATLQDQEDDDADDMFTGVSLYDFADPWNAIGAFLGLENPCPVNQTDDDAALEPTEDELDGVGGVVEWEDEADQLMGDAIPQERLLAPSPQPDPEPESFVSPVLSVSRSEGPPHTHIPAPEAAPTTSRVSSPPPYTPLSPRSQIRTRFPISSAHVTPPRSRLSSASTTYRAPIAQTLLPDQIDDSDSESDKENENDFARCSAGTTNTTMSSSRSSLAVAVPNSPPGIKSFYEFIRSDDDDNFGRRIMQFSLSSPVRRAPPSFSSSSESGSGSTREENGNRTANDSALFCIARRSSPISASAVRGSDHEWNTRTLRAVQSQTEFDHRFDVKRKPFEKFPSPSASQAQRGTGDDGFGFDMGSRTVRLRGSSPVSASGTLLPPVMLSVPVQQDEPEPVWVSPWVQDVEDDGDSLVAVEEEQRPEYFGDLRMSLFEDESDEDCIILLSSLP</sequence>
<feature type="region of interest" description="Disordered" evidence="1">
    <location>
        <begin position="415"/>
        <end position="552"/>
    </location>
</feature>
<proteinExistence type="predicted"/>
<evidence type="ECO:0000313" key="3">
    <source>
        <dbReference type="Proteomes" id="UP000815677"/>
    </source>
</evidence>
<feature type="region of interest" description="Disordered" evidence="1">
    <location>
        <begin position="664"/>
        <end position="702"/>
    </location>
</feature>
<evidence type="ECO:0000313" key="2">
    <source>
        <dbReference type="EMBL" id="GAT52447.1"/>
    </source>
</evidence>
<feature type="region of interest" description="Disordered" evidence="1">
    <location>
        <begin position="1"/>
        <end position="125"/>
    </location>
</feature>
<feature type="region of interest" description="Disordered" evidence="1">
    <location>
        <begin position="214"/>
        <end position="269"/>
    </location>
</feature>
<keyword evidence="3" id="KW-1185">Reference proteome</keyword>
<feature type="compositionally biased region" description="Low complexity" evidence="1">
    <location>
        <begin position="535"/>
        <end position="546"/>
    </location>
</feature>
<evidence type="ECO:0000256" key="1">
    <source>
        <dbReference type="SAM" id="MobiDB-lite"/>
    </source>
</evidence>
<accession>A0ABQ0LPH8</accession>
<feature type="region of interest" description="Disordered" evidence="1">
    <location>
        <begin position="584"/>
        <end position="616"/>
    </location>
</feature>
<feature type="compositionally biased region" description="Basic and acidic residues" evidence="1">
    <location>
        <begin position="164"/>
        <end position="173"/>
    </location>
</feature>
<dbReference type="EMBL" id="DF847781">
    <property type="protein sequence ID" value="GAT52447.1"/>
    <property type="molecule type" value="Genomic_DNA"/>
</dbReference>
<feature type="compositionally biased region" description="Basic and acidic residues" evidence="1">
    <location>
        <begin position="519"/>
        <end position="528"/>
    </location>
</feature>
<name>A0ABQ0LPH8_MYCCL</name>
<gene>
    <name evidence="2" type="ORF">MCHLO_09496</name>
</gene>
<feature type="compositionally biased region" description="Low complexity" evidence="1">
    <location>
        <begin position="584"/>
        <end position="603"/>
    </location>
</feature>
<dbReference type="Proteomes" id="UP000815677">
    <property type="component" value="Unassembled WGS sequence"/>
</dbReference>
<organism evidence="2 3">
    <name type="scientific">Mycena chlorophos</name>
    <name type="common">Agaric fungus</name>
    <name type="synonym">Agaricus chlorophos</name>
    <dbReference type="NCBI Taxonomy" id="658473"/>
    <lineage>
        <taxon>Eukaryota</taxon>
        <taxon>Fungi</taxon>
        <taxon>Dikarya</taxon>
        <taxon>Basidiomycota</taxon>
        <taxon>Agaricomycotina</taxon>
        <taxon>Agaricomycetes</taxon>
        <taxon>Agaricomycetidae</taxon>
        <taxon>Agaricales</taxon>
        <taxon>Marasmiineae</taxon>
        <taxon>Mycenaceae</taxon>
        <taxon>Mycena</taxon>
    </lineage>
</organism>
<feature type="compositionally biased region" description="Polar residues" evidence="1">
    <location>
        <begin position="183"/>
        <end position="192"/>
    </location>
</feature>
<feature type="compositionally biased region" description="Basic and acidic residues" evidence="1">
    <location>
        <begin position="246"/>
        <end position="260"/>
    </location>
</feature>
<feature type="compositionally biased region" description="Polar residues" evidence="1">
    <location>
        <begin position="97"/>
        <end position="106"/>
    </location>
</feature>
<feature type="region of interest" description="Disordered" evidence="1">
    <location>
        <begin position="164"/>
        <end position="195"/>
    </location>
</feature>
<reference evidence="2" key="1">
    <citation type="submission" date="2014-09" db="EMBL/GenBank/DDBJ databases">
        <title>Genome sequence of the luminous mushroom Mycena chlorophos for searching fungal bioluminescence genes.</title>
        <authorList>
            <person name="Tanaka Y."/>
            <person name="Kasuga D."/>
            <person name="Oba Y."/>
            <person name="Hase S."/>
            <person name="Sato K."/>
            <person name="Oba Y."/>
            <person name="Sakakibara Y."/>
        </authorList>
    </citation>
    <scope>NUCLEOTIDE SEQUENCE</scope>
</reference>
<protein>
    <submittedName>
        <fullName evidence="2">Uncharacterized protein</fullName>
    </submittedName>
</protein>